<evidence type="ECO:0000313" key="1">
    <source>
        <dbReference type="EMBL" id="CAG8856794.1"/>
    </source>
</evidence>
<feature type="non-terminal residue" evidence="1">
    <location>
        <position position="1"/>
    </location>
</feature>
<organism evidence="1 2">
    <name type="scientific">Gigaspora margarita</name>
    <dbReference type="NCBI Taxonomy" id="4874"/>
    <lineage>
        <taxon>Eukaryota</taxon>
        <taxon>Fungi</taxon>
        <taxon>Fungi incertae sedis</taxon>
        <taxon>Mucoromycota</taxon>
        <taxon>Glomeromycotina</taxon>
        <taxon>Glomeromycetes</taxon>
        <taxon>Diversisporales</taxon>
        <taxon>Gigasporaceae</taxon>
        <taxon>Gigaspora</taxon>
    </lineage>
</organism>
<accession>A0ABN7XRV1</accession>
<proteinExistence type="predicted"/>
<name>A0ABN7XRV1_GIGMA</name>
<evidence type="ECO:0000313" key="2">
    <source>
        <dbReference type="Proteomes" id="UP000789901"/>
    </source>
</evidence>
<gene>
    <name evidence="1" type="ORF">GMARGA_LOCUS45615</name>
</gene>
<feature type="non-terminal residue" evidence="1">
    <location>
        <position position="52"/>
    </location>
</feature>
<dbReference type="EMBL" id="CAJVQB010163899">
    <property type="protein sequence ID" value="CAG8856794.1"/>
    <property type="molecule type" value="Genomic_DNA"/>
</dbReference>
<protein>
    <submittedName>
        <fullName evidence="1">43153_t:CDS:1</fullName>
    </submittedName>
</protein>
<reference evidence="1 2" key="1">
    <citation type="submission" date="2021-06" db="EMBL/GenBank/DDBJ databases">
        <authorList>
            <person name="Kallberg Y."/>
            <person name="Tangrot J."/>
            <person name="Rosling A."/>
        </authorList>
    </citation>
    <scope>NUCLEOTIDE SEQUENCE [LARGE SCALE GENOMIC DNA]</scope>
    <source>
        <strain evidence="1 2">120-4 pot B 10/14</strain>
    </source>
</reference>
<keyword evidence="2" id="KW-1185">Reference proteome</keyword>
<sequence>PDIAVYEHTNYLNLKGKDMTALFKLFGGIEGLKLNFTFLNSIESIPVNQVKD</sequence>
<dbReference type="Proteomes" id="UP000789901">
    <property type="component" value="Unassembled WGS sequence"/>
</dbReference>
<comment type="caution">
    <text evidence="1">The sequence shown here is derived from an EMBL/GenBank/DDBJ whole genome shotgun (WGS) entry which is preliminary data.</text>
</comment>